<feature type="compositionally biased region" description="Basic and acidic residues" evidence="1">
    <location>
        <begin position="1"/>
        <end position="22"/>
    </location>
</feature>
<protein>
    <submittedName>
        <fullName evidence="2">Uncharacterized protein</fullName>
    </submittedName>
</protein>
<gene>
    <name evidence="2" type="ORF">BURMUCGD2_6418</name>
</gene>
<evidence type="ECO:0000313" key="2">
    <source>
        <dbReference type="EMBL" id="EEE07316.1"/>
    </source>
</evidence>
<dbReference type="EMBL" id="ACFC01000004">
    <property type="protein sequence ID" value="EEE07316.1"/>
    <property type="molecule type" value="Genomic_DNA"/>
</dbReference>
<comment type="caution">
    <text evidence="2">The sequence shown here is derived from an EMBL/GenBank/DDBJ whole genome shotgun (WGS) entry which is preliminary data.</text>
</comment>
<sequence length="72" mass="8025">MHRDSEKLASDTFDDHCLESIGDRTPLPQRRHPAERIEVVLMCAETIRPNEGFPGARALSRLPAGWCGGTHD</sequence>
<dbReference type="Proteomes" id="UP000004535">
    <property type="component" value="Unassembled WGS sequence"/>
</dbReference>
<accession>B9BNZ8</accession>
<reference evidence="2 3" key="1">
    <citation type="journal article" date="2012" name="J. Bacteriol.">
        <title>Draft Genome Sequence Determination for Cystic Fibrosis and Chronic Granulomatous Disease Burkholderia multivorans Isolates.</title>
        <authorList>
            <person name="Varga J.J."/>
            <person name="Losada L."/>
            <person name="Zelazny A.M."/>
            <person name="Brinkac L."/>
            <person name="Harkins D."/>
            <person name="Radune D."/>
            <person name="Hostetler J."/>
            <person name="Sampaio E.P."/>
            <person name="Ronning C.M."/>
            <person name="Nierman W.C."/>
            <person name="Greenberg D.E."/>
            <person name="Holland S.M."/>
            <person name="Goldberg J.B."/>
        </authorList>
    </citation>
    <scope>NUCLEOTIDE SEQUENCE [LARGE SCALE GENOMIC DNA]</scope>
    <source>
        <strain evidence="2 3">CGD2</strain>
    </source>
</reference>
<organism evidence="2 3">
    <name type="scientific">Burkholderia multivorans CGD2</name>
    <dbReference type="NCBI Taxonomy" id="513052"/>
    <lineage>
        <taxon>Bacteria</taxon>
        <taxon>Pseudomonadati</taxon>
        <taxon>Pseudomonadota</taxon>
        <taxon>Betaproteobacteria</taxon>
        <taxon>Burkholderiales</taxon>
        <taxon>Burkholderiaceae</taxon>
        <taxon>Burkholderia</taxon>
        <taxon>Burkholderia cepacia complex</taxon>
    </lineage>
</organism>
<dbReference type="AlphaFoldDB" id="B9BNZ8"/>
<feature type="region of interest" description="Disordered" evidence="1">
    <location>
        <begin position="1"/>
        <end position="30"/>
    </location>
</feature>
<evidence type="ECO:0000256" key="1">
    <source>
        <dbReference type="SAM" id="MobiDB-lite"/>
    </source>
</evidence>
<evidence type="ECO:0000313" key="3">
    <source>
        <dbReference type="Proteomes" id="UP000004535"/>
    </source>
</evidence>
<name>B9BNZ8_9BURK</name>
<proteinExistence type="predicted"/>